<dbReference type="RefSeq" id="XP_013317969.1">
    <property type="nucleotide sequence ID" value="XM_013462515.1"/>
</dbReference>
<dbReference type="OrthoDB" id="2437924at2759"/>
<evidence type="ECO:0000313" key="5">
    <source>
        <dbReference type="Proteomes" id="UP000054342"/>
    </source>
</evidence>
<proteinExistence type="predicted"/>
<feature type="compositionally biased region" description="Basic and acidic residues" evidence="2">
    <location>
        <begin position="441"/>
        <end position="450"/>
    </location>
</feature>
<keyword evidence="3" id="KW-0732">Signal</keyword>
<feature type="compositionally biased region" description="Basic and acidic residues" evidence="2">
    <location>
        <begin position="458"/>
        <end position="483"/>
    </location>
</feature>
<dbReference type="AlphaFoldDB" id="A0A0D2ERL1"/>
<protein>
    <submittedName>
        <fullName evidence="4">Uncharacterized protein</fullName>
    </submittedName>
</protein>
<dbReference type="EMBL" id="KN847319">
    <property type="protein sequence ID" value="KIW57385.1"/>
    <property type="molecule type" value="Genomic_DNA"/>
</dbReference>
<feature type="compositionally biased region" description="Basic and acidic residues" evidence="2">
    <location>
        <begin position="780"/>
        <end position="817"/>
    </location>
</feature>
<evidence type="ECO:0000256" key="2">
    <source>
        <dbReference type="SAM" id="MobiDB-lite"/>
    </source>
</evidence>
<reference evidence="4 5" key="1">
    <citation type="submission" date="2015-01" db="EMBL/GenBank/DDBJ databases">
        <title>The Genome Sequence of Exophiala xenobiotica CBS118157.</title>
        <authorList>
            <consortium name="The Broad Institute Genomics Platform"/>
            <person name="Cuomo C."/>
            <person name="de Hoog S."/>
            <person name="Gorbushina A."/>
            <person name="Stielow B."/>
            <person name="Teixiera M."/>
            <person name="Abouelleil A."/>
            <person name="Chapman S.B."/>
            <person name="Priest M."/>
            <person name="Young S.K."/>
            <person name="Wortman J."/>
            <person name="Nusbaum C."/>
            <person name="Birren B."/>
        </authorList>
    </citation>
    <scope>NUCLEOTIDE SEQUENCE [LARGE SCALE GENOMIC DNA]</scope>
    <source>
        <strain evidence="4 5">CBS 118157</strain>
    </source>
</reference>
<sequence length="817" mass="89226">MGGTFLLLTVIWLRVQAWWAVGVETPPTISLPLDATGFSPPAVFDSAIWLDQFLSFLHVPRPGLISVTSRGDGISLNIHMPLTTELLSPVSSLDRGSPLLEFLRLPPPSIHPSRTIPLNLHDQAFVTGIIECDATLLDTGSGHAHDWQAWSGSPYLGWLAKYLSGHFQLPFAADRAYSSGPYYYEVPGSPLPLLLVVLLSIALLRLFYAAFLQGVSAPETESLEETYSVNPVEDGFIRELLGNAARNQLEGSDDTSAADSATSDAAVNTEPDHSVLKLSVLVAFLRLSLARLSSQVRDSTETSAAYDAQIQQKDNEIAAKAQLLKQKGHEISTKEEVIESQDKIILARDSELAYLEKKLKGYEGTPELREQHDDLKNLLKEAEAKEKKQGSLVASLRKGIDKLKEKRDDAQKELEKVQASQKTVQETVANQGKVIKAQKESAAELEKTRNDNAGLESSLKEKQSELEEACKSRDEAQKEVESQEKDYMSIVDDLNETNCGLQQKLDKQEEVIRRRTLSLSEMEQLKEKTENLQEIIDAQKASLDELIKDNGKLSDLSQTSIAAAASLAHSAASSSASAGGEPFASTIPVVSLSDFEGTVAPTASSPMVMPGFLDQGREQVQTGGLFKFEESHTGPRVNLSFLRDGGGHQTSPEPTTNAAHLAFPREGGGILFGAPLRNAEGIVTRPMTQKEEEEWRRQRAGAQQDAARDPTTPNPGLRETTETPAYSQGSDLATGPNGPEVPVEDKRDDGGATALDESNDVVEDKTEGQRQERLMVNLSQRRDETKEGAAEAKRATDVAERSEVGRKALMESKWAKK</sequence>
<dbReference type="HOGENOM" id="CLU_345831_0_0_1"/>
<feature type="compositionally biased region" description="Polar residues" evidence="2">
    <location>
        <begin position="722"/>
        <end position="731"/>
    </location>
</feature>
<dbReference type="Proteomes" id="UP000054342">
    <property type="component" value="Unassembled WGS sequence"/>
</dbReference>
<evidence type="ECO:0000313" key="4">
    <source>
        <dbReference type="EMBL" id="KIW57385.1"/>
    </source>
</evidence>
<keyword evidence="5" id="KW-1185">Reference proteome</keyword>
<name>A0A0D2ERL1_9EURO</name>
<feature type="compositionally biased region" description="Basic and acidic residues" evidence="2">
    <location>
        <begin position="762"/>
        <end position="773"/>
    </location>
</feature>
<feature type="signal peptide" evidence="3">
    <location>
        <begin position="1"/>
        <end position="22"/>
    </location>
</feature>
<accession>A0A0D2ERL1</accession>
<keyword evidence="1" id="KW-0175">Coiled coil</keyword>
<feature type="compositionally biased region" description="Basic and acidic residues" evidence="2">
    <location>
        <begin position="688"/>
        <end position="697"/>
    </location>
</feature>
<dbReference type="STRING" id="348802.A0A0D2ERL1"/>
<feature type="chain" id="PRO_5002241374" evidence="3">
    <location>
        <begin position="23"/>
        <end position="817"/>
    </location>
</feature>
<dbReference type="GeneID" id="25327846"/>
<feature type="region of interest" description="Disordered" evidence="2">
    <location>
        <begin position="685"/>
        <end position="817"/>
    </location>
</feature>
<feature type="coiled-coil region" evidence="1">
    <location>
        <begin position="522"/>
        <end position="549"/>
    </location>
</feature>
<evidence type="ECO:0000256" key="3">
    <source>
        <dbReference type="SAM" id="SignalP"/>
    </source>
</evidence>
<feature type="region of interest" description="Disordered" evidence="2">
    <location>
        <begin position="441"/>
        <end position="483"/>
    </location>
</feature>
<organism evidence="4 5">
    <name type="scientific">Exophiala xenobiotica</name>
    <dbReference type="NCBI Taxonomy" id="348802"/>
    <lineage>
        <taxon>Eukaryota</taxon>
        <taxon>Fungi</taxon>
        <taxon>Dikarya</taxon>
        <taxon>Ascomycota</taxon>
        <taxon>Pezizomycotina</taxon>
        <taxon>Eurotiomycetes</taxon>
        <taxon>Chaetothyriomycetidae</taxon>
        <taxon>Chaetothyriales</taxon>
        <taxon>Herpotrichiellaceae</taxon>
        <taxon>Exophiala</taxon>
    </lineage>
</organism>
<evidence type="ECO:0000256" key="1">
    <source>
        <dbReference type="SAM" id="Coils"/>
    </source>
</evidence>
<gene>
    <name evidence="4" type="ORF">PV05_05938</name>
</gene>